<accession>A0ABD1FG11</accession>
<organism evidence="2 3">
    <name type="scientific">Hypothenemus hampei</name>
    <name type="common">Coffee berry borer</name>
    <dbReference type="NCBI Taxonomy" id="57062"/>
    <lineage>
        <taxon>Eukaryota</taxon>
        <taxon>Metazoa</taxon>
        <taxon>Ecdysozoa</taxon>
        <taxon>Arthropoda</taxon>
        <taxon>Hexapoda</taxon>
        <taxon>Insecta</taxon>
        <taxon>Pterygota</taxon>
        <taxon>Neoptera</taxon>
        <taxon>Endopterygota</taxon>
        <taxon>Coleoptera</taxon>
        <taxon>Polyphaga</taxon>
        <taxon>Cucujiformia</taxon>
        <taxon>Curculionidae</taxon>
        <taxon>Scolytinae</taxon>
        <taxon>Hypothenemus</taxon>
    </lineage>
</organism>
<feature type="signal peptide" evidence="1">
    <location>
        <begin position="1"/>
        <end position="20"/>
    </location>
</feature>
<keyword evidence="1" id="KW-0732">Signal</keyword>
<dbReference type="Proteomes" id="UP001566132">
    <property type="component" value="Unassembled WGS sequence"/>
</dbReference>
<reference evidence="2 3" key="1">
    <citation type="submission" date="2024-05" db="EMBL/GenBank/DDBJ databases">
        <title>Genetic variation in Jamaican populations of the coffee berry borer (Hypothenemus hampei).</title>
        <authorList>
            <person name="Errbii M."/>
            <person name="Myrie A."/>
        </authorList>
    </citation>
    <scope>NUCLEOTIDE SEQUENCE [LARGE SCALE GENOMIC DNA]</scope>
    <source>
        <strain evidence="2">JA-Hopewell-2020-01-JO</strain>
        <tissue evidence="2">Whole body</tissue>
    </source>
</reference>
<evidence type="ECO:0000256" key="1">
    <source>
        <dbReference type="SAM" id="SignalP"/>
    </source>
</evidence>
<feature type="chain" id="PRO_5044757532" description="Egg protein" evidence="1">
    <location>
        <begin position="21"/>
        <end position="313"/>
    </location>
</feature>
<keyword evidence="3" id="KW-1185">Reference proteome</keyword>
<evidence type="ECO:0000313" key="3">
    <source>
        <dbReference type="Proteomes" id="UP001566132"/>
    </source>
</evidence>
<sequence length="313" mass="35431">MSRQIYLIFFLLIILNLDLGLEIQSQESELWSRAKRDLVRRTHEYIKRNPISGQLRAFIEGLATRSKRQNLNDMYAIKDGDVVPLNSLQGKFEGADSISNAGFTVVPLIVPIPLENTITMKTTEKGQPDVEDESTSQRAILGREYQMKKYRERVFMNTDNFIVNTDDFIGNSDVIQEEYVTSTPTTTVAAATTITTTTTTTGTTDDFDKVLEDVQKLLKKNHGSHKEGALCNVSGYWDSESGGECRICEGTEMITGDWLVGRTSTDCRDQKAAHSFISDIFRRNNVEPLRKEHLEKVSINYTDTQQDTTENTY</sequence>
<protein>
    <recommendedName>
        <fullName evidence="4">Egg protein</fullName>
    </recommendedName>
</protein>
<evidence type="ECO:0008006" key="4">
    <source>
        <dbReference type="Google" id="ProtNLM"/>
    </source>
</evidence>
<gene>
    <name evidence="2" type="ORF">ABEB36_001882</name>
</gene>
<name>A0ABD1FG11_HYPHA</name>
<proteinExistence type="predicted"/>
<evidence type="ECO:0000313" key="2">
    <source>
        <dbReference type="EMBL" id="KAL1518224.1"/>
    </source>
</evidence>
<dbReference type="EMBL" id="JBDJPC010000001">
    <property type="protein sequence ID" value="KAL1518224.1"/>
    <property type="molecule type" value="Genomic_DNA"/>
</dbReference>
<comment type="caution">
    <text evidence="2">The sequence shown here is derived from an EMBL/GenBank/DDBJ whole genome shotgun (WGS) entry which is preliminary data.</text>
</comment>
<dbReference type="AlphaFoldDB" id="A0ABD1FG11"/>